<feature type="domain" description="ABC3 transporter permease C-terminal" evidence="8">
    <location>
        <begin position="285"/>
        <end position="392"/>
    </location>
</feature>
<organism evidence="10 11">
    <name type="scientific">Geobacter sulfurreducens (strain ATCC 51573 / DSM 12127 / PCA)</name>
    <dbReference type="NCBI Taxonomy" id="243231"/>
    <lineage>
        <taxon>Bacteria</taxon>
        <taxon>Pseudomonadati</taxon>
        <taxon>Thermodesulfobacteriota</taxon>
        <taxon>Desulfuromonadia</taxon>
        <taxon>Geobacterales</taxon>
        <taxon>Geobacteraceae</taxon>
        <taxon>Geobacter</taxon>
    </lineage>
</organism>
<feature type="domain" description="MacB-like periplasmic core" evidence="9">
    <location>
        <begin position="18"/>
        <end position="253"/>
    </location>
</feature>
<keyword evidence="5 7" id="KW-1133">Transmembrane helix</keyword>
<gene>
    <name evidence="10" type="ordered locus">GSU0948</name>
</gene>
<keyword evidence="2" id="KW-0813">Transport</keyword>
<reference evidence="10 11" key="1">
    <citation type="journal article" date="2003" name="Science">
        <title>Genome of Geobacter sulfurreducens: metal reduction in subsurface environments.</title>
        <authorList>
            <person name="Methe B.A."/>
            <person name="Nelson K.E."/>
            <person name="Eisen J.A."/>
            <person name="Paulsen I.T."/>
            <person name="Nelson W."/>
            <person name="Heidelberg J.F."/>
            <person name="Wu D."/>
            <person name="Wu M."/>
            <person name="Ward N."/>
            <person name="Beanan M.J."/>
            <person name="Dodson R.J."/>
            <person name="Madupu R."/>
            <person name="Brinkac L.M."/>
            <person name="Daugherty S.C."/>
            <person name="DeBoy R.T."/>
            <person name="Durkin A.S."/>
            <person name="Gwinn M."/>
            <person name="Kolonay J.F."/>
            <person name="Sullivan S.A."/>
            <person name="Haft D.H."/>
            <person name="Selengut J."/>
            <person name="Davidsen T.M."/>
            <person name="Zafar N."/>
            <person name="White O."/>
            <person name="Tran B."/>
            <person name="Romero C."/>
            <person name="Forberger H.A."/>
            <person name="Weidman J."/>
            <person name="Khouri H."/>
            <person name="Feldblyum T.V."/>
            <person name="Utterback T.R."/>
            <person name="Van Aken S.E."/>
            <person name="Lovley D.R."/>
            <person name="Fraser C.M."/>
        </authorList>
    </citation>
    <scope>NUCLEOTIDE SEQUENCE [LARGE SCALE GENOMIC DNA]</scope>
    <source>
        <strain evidence="11">ATCC 51573 / DSM 12127 / PCA</strain>
    </source>
</reference>
<dbReference type="eggNOG" id="COG0577">
    <property type="taxonomic scope" value="Bacteria"/>
</dbReference>
<dbReference type="InterPro" id="IPR025857">
    <property type="entry name" value="MacB_PCD"/>
</dbReference>
<proteinExistence type="predicted"/>
<dbReference type="STRING" id="243231.GSU0948"/>
<dbReference type="AlphaFoldDB" id="Q74EL4"/>
<dbReference type="Pfam" id="PF12704">
    <property type="entry name" value="MacB_PCD"/>
    <property type="match status" value="1"/>
</dbReference>
<keyword evidence="3" id="KW-1003">Cell membrane</keyword>
<evidence type="ECO:0000256" key="5">
    <source>
        <dbReference type="ARBA" id="ARBA00022989"/>
    </source>
</evidence>
<dbReference type="KEGG" id="gsu:GSU0948"/>
<dbReference type="PANTHER" id="PTHR43738">
    <property type="entry name" value="ABC TRANSPORTER, MEMBRANE PROTEIN"/>
    <property type="match status" value="1"/>
</dbReference>
<dbReference type="Pfam" id="PF02687">
    <property type="entry name" value="FtsX"/>
    <property type="match status" value="1"/>
</dbReference>
<evidence type="ECO:0000313" key="11">
    <source>
        <dbReference type="Proteomes" id="UP000000577"/>
    </source>
</evidence>
<dbReference type="InParanoid" id="Q74EL4"/>
<feature type="transmembrane region" description="Helical" evidence="7">
    <location>
        <begin position="369"/>
        <end position="389"/>
    </location>
</feature>
<evidence type="ECO:0000256" key="4">
    <source>
        <dbReference type="ARBA" id="ARBA00022692"/>
    </source>
</evidence>
<dbReference type="PATRIC" id="fig|243231.5.peg.953"/>
<dbReference type="PANTHER" id="PTHR43738:SF1">
    <property type="entry name" value="HEMIN TRANSPORT SYSTEM PERMEASE PROTEIN HRTB-RELATED"/>
    <property type="match status" value="1"/>
</dbReference>
<dbReference type="GO" id="GO:0005886">
    <property type="term" value="C:plasma membrane"/>
    <property type="evidence" value="ECO:0007669"/>
    <property type="project" value="UniProtKB-SubCell"/>
</dbReference>
<reference evidence="10 11" key="2">
    <citation type="journal article" date="2012" name="BMC Genomics">
        <title>Comparative genomic analysis of Geobacter sulfurreducens KN400, a strain with enhanced capacity for extracellular electron transfer and electricity production.</title>
        <authorList>
            <person name="Butler J.E."/>
            <person name="Young N.D."/>
            <person name="Aklujkar M."/>
            <person name="Lovley D.R."/>
        </authorList>
    </citation>
    <scope>NUCLEOTIDE SEQUENCE [LARGE SCALE GENOMIC DNA]</scope>
    <source>
        <strain evidence="11">ATCC 51573 / DSM 12127 / PCA</strain>
    </source>
</reference>
<feature type="transmembrane region" description="Helical" evidence="7">
    <location>
        <begin position="324"/>
        <end position="348"/>
    </location>
</feature>
<accession>Q74EL4</accession>
<evidence type="ECO:0000256" key="1">
    <source>
        <dbReference type="ARBA" id="ARBA00004651"/>
    </source>
</evidence>
<evidence type="ECO:0000259" key="9">
    <source>
        <dbReference type="Pfam" id="PF12704"/>
    </source>
</evidence>
<keyword evidence="4 7" id="KW-0812">Transmembrane</keyword>
<keyword evidence="11" id="KW-1185">Reference proteome</keyword>
<dbReference type="InterPro" id="IPR051125">
    <property type="entry name" value="ABC-4/HrtB_transporter"/>
</dbReference>
<keyword evidence="6 7" id="KW-0472">Membrane</keyword>
<sequence length="399" mass="43146">MNLAVRDIRCHRGRFVQTCLGLGLLLAVVMSMGGIYRGLVADALAILEATGADVWVVQQGTSGPFAATSRMPEDLKYRIRAVPGVSQASPLSFQNIQLERFGEPFRFFLVGYEPGGLGGPPAIVEGRGIGQKHYELVADRAMGLAVGERLAIAGDVYTVVGLTRKMVSSSGDPVAWVTLEDAQKIQFKEDNNAIRNNRVRIADRVARKGLPPVQAEQASALAEELTGSTHIVNTVVARLAPGAEPARVRAGIDRWNHLRAISDEEQTTILTEGMIKKAKMQLGLFRAILLVISGVIISLIIYTSTLDKIRTIATLKLIGAKNRVIVGLILQQSILMGVIAYAIGYVLITLTQEKFPRRVELLATDLRMLFLIVVVICVAASMVGIRKALKVEAADALSS</sequence>
<dbReference type="EnsemblBacteria" id="AAR34275">
    <property type="protein sequence ID" value="AAR34275"/>
    <property type="gene ID" value="GSU0948"/>
</dbReference>
<dbReference type="EMBL" id="AE017180">
    <property type="protein sequence ID" value="AAR34275.1"/>
    <property type="molecule type" value="Genomic_DNA"/>
</dbReference>
<dbReference type="Proteomes" id="UP000000577">
    <property type="component" value="Chromosome"/>
</dbReference>
<feature type="transmembrane region" description="Helical" evidence="7">
    <location>
        <begin position="15"/>
        <end position="36"/>
    </location>
</feature>
<dbReference type="OrthoDB" id="7298150at2"/>
<protein>
    <submittedName>
        <fullName evidence="10">ABC transporter, membrane protein, putative</fullName>
    </submittedName>
</protein>
<evidence type="ECO:0000256" key="7">
    <source>
        <dbReference type="SAM" id="Phobius"/>
    </source>
</evidence>
<feature type="transmembrane region" description="Helical" evidence="7">
    <location>
        <begin position="284"/>
        <end position="304"/>
    </location>
</feature>
<evidence type="ECO:0000313" key="10">
    <source>
        <dbReference type="EMBL" id="AAR34275.1"/>
    </source>
</evidence>
<dbReference type="HOGENOM" id="CLU_000604_8_9_7"/>
<evidence type="ECO:0000259" key="8">
    <source>
        <dbReference type="Pfam" id="PF02687"/>
    </source>
</evidence>
<evidence type="ECO:0000256" key="2">
    <source>
        <dbReference type="ARBA" id="ARBA00022448"/>
    </source>
</evidence>
<dbReference type="InterPro" id="IPR003838">
    <property type="entry name" value="ABC3_permease_C"/>
</dbReference>
<dbReference type="RefSeq" id="WP_010941616.1">
    <property type="nucleotide sequence ID" value="NC_002939.5"/>
</dbReference>
<name>Q74EL4_GEOSL</name>
<evidence type="ECO:0000256" key="3">
    <source>
        <dbReference type="ARBA" id="ARBA00022475"/>
    </source>
</evidence>
<evidence type="ECO:0000256" key="6">
    <source>
        <dbReference type="ARBA" id="ARBA00023136"/>
    </source>
</evidence>
<comment type="subcellular location">
    <subcellularLocation>
        <location evidence="1">Cell membrane</location>
        <topology evidence="1">Multi-pass membrane protein</topology>
    </subcellularLocation>
</comment>